<feature type="compositionally biased region" description="Basic residues" evidence="4">
    <location>
        <begin position="345"/>
        <end position="361"/>
    </location>
</feature>
<dbReference type="Pfam" id="PF12656">
    <property type="entry name" value="G-patch_2"/>
    <property type="match status" value="1"/>
</dbReference>
<comment type="caution">
    <text evidence="6">The sequence shown here is derived from an EMBL/GenBank/DDBJ whole genome shotgun (WGS) entry which is preliminary data.</text>
</comment>
<dbReference type="Proteomes" id="UP000242146">
    <property type="component" value="Unassembled WGS sequence"/>
</dbReference>
<dbReference type="OrthoDB" id="5577072at2759"/>
<dbReference type="GO" id="GO:0005681">
    <property type="term" value="C:spliceosomal complex"/>
    <property type="evidence" value="ECO:0007669"/>
    <property type="project" value="TreeGrafter"/>
</dbReference>
<feature type="compositionally biased region" description="Basic and acidic residues" evidence="4">
    <location>
        <begin position="264"/>
        <end position="287"/>
    </location>
</feature>
<organism evidence="6 7">
    <name type="scientific">Hesseltinella vesiculosa</name>
    <dbReference type="NCBI Taxonomy" id="101127"/>
    <lineage>
        <taxon>Eukaryota</taxon>
        <taxon>Fungi</taxon>
        <taxon>Fungi incertae sedis</taxon>
        <taxon>Mucoromycota</taxon>
        <taxon>Mucoromycotina</taxon>
        <taxon>Mucoromycetes</taxon>
        <taxon>Mucorales</taxon>
        <taxon>Cunninghamellaceae</taxon>
        <taxon>Hesseltinella</taxon>
    </lineage>
</organism>
<feature type="domain" description="G-patch" evidence="5">
    <location>
        <begin position="215"/>
        <end position="263"/>
    </location>
</feature>
<evidence type="ECO:0000256" key="2">
    <source>
        <dbReference type="ARBA" id="ARBA00008576"/>
    </source>
</evidence>
<name>A0A1X2GGC1_9FUNG</name>
<comment type="similarity">
    <text evidence="2">Belongs to the SPP2 family.</text>
</comment>
<evidence type="ECO:0000256" key="1">
    <source>
        <dbReference type="ARBA" id="ARBA00004123"/>
    </source>
</evidence>
<dbReference type="EMBL" id="MCGT01000016">
    <property type="protein sequence ID" value="ORX53072.1"/>
    <property type="molecule type" value="Genomic_DNA"/>
</dbReference>
<keyword evidence="7" id="KW-1185">Reference proteome</keyword>
<dbReference type="InterPro" id="IPR026822">
    <property type="entry name" value="Spp2/MOS2_G-patch"/>
</dbReference>
<evidence type="ECO:0000259" key="5">
    <source>
        <dbReference type="PROSITE" id="PS50174"/>
    </source>
</evidence>
<keyword evidence="3" id="KW-0539">Nucleus</keyword>
<dbReference type="PROSITE" id="PS50174">
    <property type="entry name" value="G_PATCH"/>
    <property type="match status" value="1"/>
</dbReference>
<dbReference type="STRING" id="101127.A0A1X2GGC1"/>
<gene>
    <name evidence="6" type="ORF">DM01DRAFT_1336259</name>
</gene>
<evidence type="ECO:0000313" key="7">
    <source>
        <dbReference type="Proteomes" id="UP000242146"/>
    </source>
</evidence>
<sequence length="361" mass="40051">MAFNGDSAGNTNGSSKKLSFGAKKFSAYTGKSANKPRLSFGDDDDDDMEEAQIQLVQGFEDNKLKHVHTKEAAKPLTIAALPNADWRANAKKKKELFVPAQAPQKDSPGHPEVMIQSATSFGLQVPTHTKKTAEPICISSPDIQPTDLSPAPPKSLETQAVDAILHEVTHGLNDQDDNEHANLVIPKQDEAAALRDDLASRADDTTMDDYEKIPVDAFGEALLRGLGWQKGEGIGRNRKTNKAPEIQPAQQREALLGLGAKAQDMPDQKKKSRSSRREAYEYKDSSLFKKISKRRYDDDDSDHRSSSSRHHSNDRDRGSRSHSSSRHSSRPSSRQSSRERGSSSSRKRSRSRSPHRARHRR</sequence>
<evidence type="ECO:0000256" key="4">
    <source>
        <dbReference type="SAM" id="MobiDB-lite"/>
    </source>
</evidence>
<dbReference type="InterPro" id="IPR000467">
    <property type="entry name" value="G_patch_dom"/>
</dbReference>
<dbReference type="PANTHER" id="PTHR15818">
    <property type="entry name" value="G PATCH AND KOW-CONTAINING"/>
    <property type="match status" value="1"/>
</dbReference>
<dbReference type="InterPro" id="IPR045166">
    <property type="entry name" value="Spp2-like"/>
</dbReference>
<dbReference type="AlphaFoldDB" id="A0A1X2GGC1"/>
<evidence type="ECO:0000256" key="3">
    <source>
        <dbReference type="ARBA" id="ARBA00023242"/>
    </source>
</evidence>
<feature type="region of interest" description="Disordered" evidence="4">
    <location>
        <begin position="228"/>
        <end position="361"/>
    </location>
</feature>
<evidence type="ECO:0000313" key="6">
    <source>
        <dbReference type="EMBL" id="ORX53072.1"/>
    </source>
</evidence>
<dbReference type="GO" id="GO:0003676">
    <property type="term" value="F:nucleic acid binding"/>
    <property type="evidence" value="ECO:0007669"/>
    <property type="project" value="InterPro"/>
</dbReference>
<feature type="compositionally biased region" description="Basic and acidic residues" evidence="4">
    <location>
        <begin position="294"/>
        <end position="319"/>
    </location>
</feature>
<dbReference type="PANTHER" id="PTHR15818:SF2">
    <property type="entry name" value="G-PATCH DOMAIN AND KOW MOTIFS-CONTAINING PROTEIN"/>
    <property type="match status" value="1"/>
</dbReference>
<comment type="subcellular location">
    <subcellularLocation>
        <location evidence="1">Nucleus</location>
    </subcellularLocation>
</comment>
<accession>A0A1X2GGC1</accession>
<reference evidence="6 7" key="1">
    <citation type="submission" date="2016-07" db="EMBL/GenBank/DDBJ databases">
        <title>Pervasive Adenine N6-methylation of Active Genes in Fungi.</title>
        <authorList>
            <consortium name="DOE Joint Genome Institute"/>
            <person name="Mondo S.J."/>
            <person name="Dannebaum R.O."/>
            <person name="Kuo R.C."/>
            <person name="Labutti K."/>
            <person name="Haridas S."/>
            <person name="Kuo A."/>
            <person name="Salamov A."/>
            <person name="Ahrendt S.R."/>
            <person name="Lipzen A."/>
            <person name="Sullivan W."/>
            <person name="Andreopoulos W.B."/>
            <person name="Clum A."/>
            <person name="Lindquist E."/>
            <person name="Daum C."/>
            <person name="Ramamoorthy G.K."/>
            <person name="Gryganskyi A."/>
            <person name="Culley D."/>
            <person name="Magnuson J.K."/>
            <person name="James T.Y."/>
            <person name="O'Malley M.A."/>
            <person name="Stajich J.E."/>
            <person name="Spatafora J.W."/>
            <person name="Visel A."/>
            <person name="Grigoriev I.V."/>
        </authorList>
    </citation>
    <scope>NUCLEOTIDE SEQUENCE [LARGE SCALE GENOMIC DNA]</scope>
    <source>
        <strain evidence="6 7">NRRL 3301</strain>
    </source>
</reference>
<protein>
    <recommendedName>
        <fullName evidence="5">G-patch domain-containing protein</fullName>
    </recommendedName>
</protein>
<dbReference type="GO" id="GO:0000398">
    <property type="term" value="P:mRNA splicing, via spliceosome"/>
    <property type="evidence" value="ECO:0007669"/>
    <property type="project" value="InterPro"/>
</dbReference>
<proteinExistence type="inferred from homology"/>